<evidence type="ECO:0000313" key="3">
    <source>
        <dbReference type="Proteomes" id="UP000261500"/>
    </source>
</evidence>
<proteinExistence type="predicted"/>
<name>A0A3B3VVM6_9TELE</name>
<dbReference type="AlphaFoldDB" id="A0A3B3VVM6"/>
<dbReference type="Gene3D" id="2.130.10.130">
    <property type="entry name" value="Integrin alpha, N-terminal"/>
    <property type="match status" value="1"/>
</dbReference>
<dbReference type="GO" id="GO:0007229">
    <property type="term" value="P:integrin-mediated signaling pathway"/>
    <property type="evidence" value="ECO:0007669"/>
    <property type="project" value="TreeGrafter"/>
</dbReference>
<organism evidence="2 3">
    <name type="scientific">Poecilia latipinna</name>
    <name type="common">sailfin molly</name>
    <dbReference type="NCBI Taxonomy" id="48699"/>
    <lineage>
        <taxon>Eukaryota</taxon>
        <taxon>Metazoa</taxon>
        <taxon>Chordata</taxon>
        <taxon>Craniata</taxon>
        <taxon>Vertebrata</taxon>
        <taxon>Euteleostomi</taxon>
        <taxon>Actinopterygii</taxon>
        <taxon>Neopterygii</taxon>
        <taxon>Teleostei</taxon>
        <taxon>Neoteleostei</taxon>
        <taxon>Acanthomorphata</taxon>
        <taxon>Ovalentaria</taxon>
        <taxon>Atherinomorphae</taxon>
        <taxon>Cyprinodontiformes</taxon>
        <taxon>Poeciliidae</taxon>
        <taxon>Poeciliinae</taxon>
        <taxon>Poecilia</taxon>
    </lineage>
</organism>
<dbReference type="GO" id="GO:0009897">
    <property type="term" value="C:external side of plasma membrane"/>
    <property type="evidence" value="ECO:0007669"/>
    <property type="project" value="TreeGrafter"/>
</dbReference>
<dbReference type="InterPro" id="IPR028994">
    <property type="entry name" value="Integrin_alpha_N"/>
</dbReference>
<dbReference type="GO" id="GO:0005178">
    <property type="term" value="F:integrin binding"/>
    <property type="evidence" value="ECO:0007669"/>
    <property type="project" value="TreeGrafter"/>
</dbReference>
<dbReference type="GO" id="GO:0007160">
    <property type="term" value="P:cell-matrix adhesion"/>
    <property type="evidence" value="ECO:0007669"/>
    <property type="project" value="TreeGrafter"/>
</dbReference>
<dbReference type="PANTHER" id="PTHR23220:SF9">
    <property type="entry name" value="INTEGRIN ALPHA-6"/>
    <property type="match status" value="1"/>
</dbReference>
<dbReference type="Ensembl" id="ENSPLAT00000031011.1">
    <property type="protein sequence ID" value="ENSPLAP00000029860.1"/>
    <property type="gene ID" value="ENSPLAG00000020422.1"/>
</dbReference>
<keyword evidence="1" id="KW-0325">Glycoprotein</keyword>
<evidence type="ECO:0000313" key="2">
    <source>
        <dbReference type="Ensembl" id="ENSPLAP00000029860.1"/>
    </source>
</evidence>
<dbReference type="GeneTree" id="ENSGT00940000155353"/>
<dbReference type="STRING" id="48699.ENSPLAP00000029860"/>
<keyword evidence="3" id="KW-1185">Reference proteome</keyword>
<evidence type="ECO:0008006" key="4">
    <source>
        <dbReference type="Google" id="ProtNLM"/>
    </source>
</evidence>
<dbReference type="Proteomes" id="UP000261500">
    <property type="component" value="Unplaced"/>
</dbReference>
<dbReference type="GO" id="GO:0050900">
    <property type="term" value="P:leukocyte migration"/>
    <property type="evidence" value="ECO:0007669"/>
    <property type="project" value="TreeGrafter"/>
</dbReference>
<dbReference type="InterPro" id="IPR000413">
    <property type="entry name" value="Integrin_alpha"/>
</dbReference>
<dbReference type="PANTHER" id="PTHR23220">
    <property type="entry name" value="INTEGRIN ALPHA"/>
    <property type="match status" value="1"/>
</dbReference>
<dbReference type="PRINTS" id="PR01185">
    <property type="entry name" value="INTEGRINA"/>
</dbReference>
<protein>
    <recommendedName>
        <fullName evidence="4">Integrin alpha-2 domain-containing protein</fullName>
    </recommendedName>
</protein>
<reference evidence="2" key="1">
    <citation type="submission" date="2025-08" db="UniProtKB">
        <authorList>
            <consortium name="Ensembl"/>
        </authorList>
    </citation>
    <scope>IDENTIFICATION</scope>
</reference>
<sequence>FLFRLSSGEIRRKCFSFSCFSMAVGKALTNKGQLTVVAGAPRAYFSGAVILLKKGSKERKDMQEEFSLEGEGLASSFGYDLTVLDLNGDG</sequence>
<evidence type="ECO:0000256" key="1">
    <source>
        <dbReference type="ARBA" id="ARBA00023180"/>
    </source>
</evidence>
<dbReference type="GO" id="GO:0098609">
    <property type="term" value="P:cell-cell adhesion"/>
    <property type="evidence" value="ECO:0007669"/>
    <property type="project" value="TreeGrafter"/>
</dbReference>
<dbReference type="GO" id="GO:0033627">
    <property type="term" value="P:cell adhesion mediated by integrin"/>
    <property type="evidence" value="ECO:0007669"/>
    <property type="project" value="TreeGrafter"/>
</dbReference>
<dbReference type="SUPFAM" id="SSF69318">
    <property type="entry name" value="Integrin alpha N-terminal domain"/>
    <property type="match status" value="1"/>
</dbReference>
<dbReference type="GO" id="GO:0008305">
    <property type="term" value="C:integrin complex"/>
    <property type="evidence" value="ECO:0007669"/>
    <property type="project" value="InterPro"/>
</dbReference>
<reference evidence="2" key="2">
    <citation type="submission" date="2025-09" db="UniProtKB">
        <authorList>
            <consortium name="Ensembl"/>
        </authorList>
    </citation>
    <scope>IDENTIFICATION</scope>
</reference>
<accession>A0A3B3VVM6</accession>